<keyword evidence="3" id="KW-1185">Reference proteome</keyword>
<dbReference type="EMBL" id="KN832569">
    <property type="protein sequence ID" value="KII84875.1"/>
    <property type="molecule type" value="Genomic_DNA"/>
</dbReference>
<dbReference type="PANTHER" id="PTHR31212:SF5">
    <property type="entry name" value="ISOCHORISMATASE FAMILY PROTEIN FAMILY (AFU_ORTHOLOGUE AFUA_3G14500)"/>
    <property type="match status" value="1"/>
</dbReference>
<dbReference type="PANTHER" id="PTHR31212">
    <property type="entry name" value="ALPHA-KETOGLUTARATE-DEPENDENT DIOXYGENASE ALKB HOMOLOG 3"/>
    <property type="match status" value="1"/>
</dbReference>
<dbReference type="SUPFAM" id="SSF51197">
    <property type="entry name" value="Clavaminate synthase-like"/>
    <property type="match status" value="1"/>
</dbReference>
<dbReference type="InterPro" id="IPR027450">
    <property type="entry name" value="AlkB-like"/>
</dbReference>
<feature type="domain" description="Fe2OG dioxygenase" evidence="1">
    <location>
        <begin position="57"/>
        <end position="178"/>
    </location>
</feature>
<sequence length="256" mass="28467">MAGDNNTSPSLVSRTSCLQSRSFPLYRHPADESPPLLHWSPTVALIRDHVQRVLNHPVNHVLIQHYRSGADYISEHSDKTVDVVRGSNIVNVSLGAQRVMTLRAKKDTVSVKDGGDELTPRAAQRIPLPRNSMFVMGPETNRKWLHGVNHDKRPASVKGDAEQFAGGERISLTFRHIGTFLTADESHIYGQGATGKTKETARPVVNGGKQGGRLIWAFGNENHQSNFDWDANYGRGFDVLHFSVRDLEEVGEDEKK</sequence>
<reference evidence="2 3" key="1">
    <citation type="submission" date="2014-06" db="EMBL/GenBank/DDBJ databases">
        <title>Evolutionary Origins and Diversification of the Mycorrhizal Mutualists.</title>
        <authorList>
            <consortium name="DOE Joint Genome Institute"/>
            <consortium name="Mycorrhizal Genomics Consortium"/>
            <person name="Kohler A."/>
            <person name="Kuo A."/>
            <person name="Nagy L.G."/>
            <person name="Floudas D."/>
            <person name="Copeland A."/>
            <person name="Barry K.W."/>
            <person name="Cichocki N."/>
            <person name="Veneault-Fourrey C."/>
            <person name="LaButti K."/>
            <person name="Lindquist E.A."/>
            <person name="Lipzen A."/>
            <person name="Lundell T."/>
            <person name="Morin E."/>
            <person name="Murat C."/>
            <person name="Riley R."/>
            <person name="Ohm R."/>
            <person name="Sun H."/>
            <person name="Tunlid A."/>
            <person name="Henrissat B."/>
            <person name="Grigoriev I.V."/>
            <person name="Hibbett D.S."/>
            <person name="Martin F."/>
        </authorList>
    </citation>
    <scope>NUCLEOTIDE SEQUENCE [LARGE SCALE GENOMIC DNA]</scope>
    <source>
        <strain evidence="2 3">FD-325 SS-3</strain>
    </source>
</reference>
<dbReference type="AlphaFoldDB" id="A0A0C9SY86"/>
<evidence type="ECO:0000259" key="1">
    <source>
        <dbReference type="PROSITE" id="PS51471"/>
    </source>
</evidence>
<evidence type="ECO:0000313" key="2">
    <source>
        <dbReference type="EMBL" id="KII84875.1"/>
    </source>
</evidence>
<proteinExistence type="predicted"/>
<evidence type="ECO:0000313" key="3">
    <source>
        <dbReference type="Proteomes" id="UP000053263"/>
    </source>
</evidence>
<accession>A0A0C9SY86</accession>
<name>A0A0C9SY86_PLICR</name>
<dbReference type="Proteomes" id="UP000053263">
    <property type="component" value="Unassembled WGS sequence"/>
</dbReference>
<dbReference type="HOGENOM" id="CLU_054792_0_0_1"/>
<dbReference type="Gene3D" id="2.60.120.590">
    <property type="entry name" value="Alpha-ketoglutarate-dependent dioxygenase AlkB-like"/>
    <property type="match status" value="1"/>
</dbReference>
<dbReference type="InterPro" id="IPR032854">
    <property type="entry name" value="ALKBH3"/>
</dbReference>
<dbReference type="InterPro" id="IPR037151">
    <property type="entry name" value="AlkB-like_sf"/>
</dbReference>
<dbReference type="PROSITE" id="PS51471">
    <property type="entry name" value="FE2OG_OXY"/>
    <property type="match status" value="1"/>
</dbReference>
<dbReference type="GO" id="GO:0006307">
    <property type="term" value="P:DNA alkylation repair"/>
    <property type="evidence" value="ECO:0007669"/>
    <property type="project" value="InterPro"/>
</dbReference>
<dbReference type="GO" id="GO:0051213">
    <property type="term" value="F:dioxygenase activity"/>
    <property type="evidence" value="ECO:0007669"/>
    <property type="project" value="InterPro"/>
</dbReference>
<dbReference type="InterPro" id="IPR005123">
    <property type="entry name" value="Oxoglu/Fe-dep_dioxygenase_dom"/>
</dbReference>
<protein>
    <recommendedName>
        <fullName evidence="1">Fe2OG dioxygenase domain-containing protein</fullName>
    </recommendedName>
</protein>
<organism evidence="2 3">
    <name type="scientific">Plicaturopsis crispa FD-325 SS-3</name>
    <dbReference type="NCBI Taxonomy" id="944288"/>
    <lineage>
        <taxon>Eukaryota</taxon>
        <taxon>Fungi</taxon>
        <taxon>Dikarya</taxon>
        <taxon>Basidiomycota</taxon>
        <taxon>Agaricomycotina</taxon>
        <taxon>Agaricomycetes</taxon>
        <taxon>Agaricomycetidae</taxon>
        <taxon>Amylocorticiales</taxon>
        <taxon>Amylocorticiaceae</taxon>
        <taxon>Plicatura</taxon>
        <taxon>Plicaturopsis crispa</taxon>
    </lineage>
</organism>
<gene>
    <name evidence="2" type="ORF">PLICRDRAFT_344774</name>
</gene>
<dbReference type="OrthoDB" id="445341at2759"/>
<dbReference type="Pfam" id="PF13532">
    <property type="entry name" value="2OG-FeII_Oxy_2"/>
    <property type="match status" value="1"/>
</dbReference>